<keyword evidence="9" id="KW-1185">Reference proteome</keyword>
<feature type="region of interest" description="Disordered" evidence="5">
    <location>
        <begin position="444"/>
        <end position="467"/>
    </location>
</feature>
<sequence length="467" mass="53330">MKNDIRNRKTDHLQQTVKTGMSKLENVMGDSVMRFRHMPSRAKVLVFMSAVLSLFLYLYLAKWLFQSNPETDFESLLDTEKCPACYGGSACGMIYYKQIEFVGMSKFRVLDILNGKNVHVGSVRPNGKEIVMKKLATDTELKDLDARLCKDAMRPEGCDIARVLVRTNMASHLNTEPVKPDLLKGTGSFMFKCPSYRLLDRVWSYFKEFKKKKEIFLSDKMQVLYSALINAEGLMLQTFPKSEGWPFPEYIGSCGRVIIVEDTGRPLSEFVSSSFHIRANIAYELMKIAEKLTTMSDFGLYLTDVNLENFVVDPSGRVTVVDLENIIVVDKLAIQAKKPKGWNEPLEAPFSDCDGKNCLIFNADEMCTHVNSDHNYNAICRNLLSHYAVEDRMPNGFLHDMPIEAEDYWDLKNLLEECARPQHKEGRWKVKDKIMHALDALKDGKKVHSETKQGREVNSQTKLGREV</sequence>
<name>A0AAV2I5U3_LYMST</name>
<evidence type="ECO:0000256" key="5">
    <source>
        <dbReference type="SAM" id="MobiDB-lite"/>
    </source>
</evidence>
<dbReference type="InterPro" id="IPR022049">
    <property type="entry name" value="FAM69_kinase_dom"/>
</dbReference>
<dbReference type="EMBL" id="CAXITT010000469">
    <property type="protein sequence ID" value="CAL1542095.1"/>
    <property type="molecule type" value="Genomic_DNA"/>
</dbReference>
<comment type="caution">
    <text evidence="8">The sequence shown here is derived from an EMBL/GenBank/DDBJ whole genome shotgun (WGS) entry which is preliminary data.</text>
</comment>
<feature type="transmembrane region" description="Helical" evidence="6">
    <location>
        <begin position="44"/>
        <end position="65"/>
    </location>
</feature>
<evidence type="ECO:0000256" key="1">
    <source>
        <dbReference type="ARBA" id="ARBA00004613"/>
    </source>
</evidence>
<dbReference type="AlphaFoldDB" id="A0AAV2I5U3"/>
<comment type="subcellular location">
    <subcellularLocation>
        <location evidence="1">Secreted</location>
    </subcellularLocation>
</comment>
<evidence type="ECO:0000256" key="2">
    <source>
        <dbReference type="ARBA" id="ARBA00006338"/>
    </source>
</evidence>
<reference evidence="8 9" key="1">
    <citation type="submission" date="2024-04" db="EMBL/GenBank/DDBJ databases">
        <authorList>
            <consortium name="Genoscope - CEA"/>
            <person name="William W."/>
        </authorList>
    </citation>
    <scope>NUCLEOTIDE SEQUENCE [LARGE SCALE GENOMIC DNA]</scope>
</reference>
<evidence type="ECO:0000313" key="9">
    <source>
        <dbReference type="Proteomes" id="UP001497497"/>
    </source>
</evidence>
<keyword evidence="3" id="KW-0964">Secreted</keyword>
<evidence type="ECO:0000259" key="7">
    <source>
        <dbReference type="Pfam" id="PF12260"/>
    </source>
</evidence>
<keyword evidence="6" id="KW-0472">Membrane</keyword>
<keyword evidence="4" id="KW-0732">Signal</keyword>
<feature type="compositionally biased region" description="Basic and acidic residues" evidence="5">
    <location>
        <begin position="444"/>
        <end position="455"/>
    </location>
</feature>
<dbReference type="Pfam" id="PF12260">
    <property type="entry name" value="PIP49_C"/>
    <property type="match status" value="1"/>
</dbReference>
<keyword evidence="6" id="KW-0812">Transmembrane</keyword>
<organism evidence="8 9">
    <name type="scientific">Lymnaea stagnalis</name>
    <name type="common">Great pond snail</name>
    <name type="synonym">Helix stagnalis</name>
    <dbReference type="NCBI Taxonomy" id="6523"/>
    <lineage>
        <taxon>Eukaryota</taxon>
        <taxon>Metazoa</taxon>
        <taxon>Spiralia</taxon>
        <taxon>Lophotrochozoa</taxon>
        <taxon>Mollusca</taxon>
        <taxon>Gastropoda</taxon>
        <taxon>Heterobranchia</taxon>
        <taxon>Euthyneura</taxon>
        <taxon>Panpulmonata</taxon>
        <taxon>Hygrophila</taxon>
        <taxon>Lymnaeoidea</taxon>
        <taxon>Lymnaeidae</taxon>
        <taxon>Lymnaea</taxon>
    </lineage>
</organism>
<feature type="compositionally biased region" description="Polar residues" evidence="5">
    <location>
        <begin position="456"/>
        <end position="467"/>
    </location>
</feature>
<dbReference type="PANTHER" id="PTHR32073:SF7">
    <property type="entry name" value="GH11358P"/>
    <property type="match status" value="1"/>
</dbReference>
<evidence type="ECO:0000313" key="8">
    <source>
        <dbReference type="EMBL" id="CAL1542095.1"/>
    </source>
</evidence>
<comment type="similarity">
    <text evidence="2">Belongs to the DIPK family.</text>
</comment>
<evidence type="ECO:0000256" key="3">
    <source>
        <dbReference type="ARBA" id="ARBA00022525"/>
    </source>
</evidence>
<dbReference type="PANTHER" id="PTHR32073">
    <property type="entry name" value="GH11358P"/>
    <property type="match status" value="1"/>
</dbReference>
<protein>
    <recommendedName>
        <fullName evidence="7">FAM69 protein-kinase domain-containing protein</fullName>
    </recommendedName>
</protein>
<dbReference type="GO" id="GO:0005576">
    <property type="term" value="C:extracellular region"/>
    <property type="evidence" value="ECO:0007669"/>
    <property type="project" value="UniProtKB-SubCell"/>
</dbReference>
<dbReference type="InterPro" id="IPR020519">
    <property type="entry name" value="DIPK2A/B"/>
</dbReference>
<dbReference type="Proteomes" id="UP001497497">
    <property type="component" value="Unassembled WGS sequence"/>
</dbReference>
<accession>A0AAV2I5U3</accession>
<keyword evidence="6" id="KW-1133">Transmembrane helix</keyword>
<gene>
    <name evidence="8" type="ORF">GSLYS_00015701001</name>
</gene>
<proteinExistence type="inferred from homology"/>
<evidence type="ECO:0000256" key="4">
    <source>
        <dbReference type="ARBA" id="ARBA00022729"/>
    </source>
</evidence>
<evidence type="ECO:0000256" key="6">
    <source>
        <dbReference type="SAM" id="Phobius"/>
    </source>
</evidence>
<feature type="domain" description="FAM69 protein-kinase" evidence="7">
    <location>
        <begin position="224"/>
        <end position="421"/>
    </location>
</feature>